<evidence type="ECO:0000256" key="2">
    <source>
        <dbReference type="SAM" id="MobiDB-lite"/>
    </source>
</evidence>
<evidence type="ECO:0000313" key="5">
    <source>
        <dbReference type="Proteomes" id="UP000030689"/>
    </source>
</evidence>
<organism evidence="4 5">
    <name type="scientific">Eutrema salsugineum</name>
    <name type="common">Saltwater cress</name>
    <name type="synonym">Sisymbrium salsugineum</name>
    <dbReference type="NCBI Taxonomy" id="72664"/>
    <lineage>
        <taxon>Eukaryota</taxon>
        <taxon>Viridiplantae</taxon>
        <taxon>Streptophyta</taxon>
        <taxon>Embryophyta</taxon>
        <taxon>Tracheophyta</taxon>
        <taxon>Spermatophyta</taxon>
        <taxon>Magnoliopsida</taxon>
        <taxon>eudicotyledons</taxon>
        <taxon>Gunneridae</taxon>
        <taxon>Pentapetalae</taxon>
        <taxon>rosids</taxon>
        <taxon>malvids</taxon>
        <taxon>Brassicales</taxon>
        <taxon>Brassicaceae</taxon>
        <taxon>Eutremeae</taxon>
        <taxon>Eutrema</taxon>
    </lineage>
</organism>
<feature type="region of interest" description="Disordered" evidence="2">
    <location>
        <begin position="274"/>
        <end position="296"/>
    </location>
</feature>
<dbReference type="Proteomes" id="UP000030689">
    <property type="component" value="Unassembled WGS sequence"/>
</dbReference>
<dbReference type="AlphaFoldDB" id="V4LBH6"/>
<dbReference type="EMBL" id="KI517609">
    <property type="protein sequence ID" value="ESQ37113.1"/>
    <property type="molecule type" value="Genomic_DNA"/>
</dbReference>
<evidence type="ECO:0000313" key="4">
    <source>
        <dbReference type="EMBL" id="ESQ37113.1"/>
    </source>
</evidence>
<accession>V4LBH6</accession>
<dbReference type="SMART" id="SM00184">
    <property type="entry name" value="RING"/>
    <property type="match status" value="1"/>
</dbReference>
<dbReference type="PROSITE" id="PS50089">
    <property type="entry name" value="ZF_RING_2"/>
    <property type="match status" value="1"/>
</dbReference>
<feature type="non-terminal residue" evidence="4">
    <location>
        <position position="1"/>
    </location>
</feature>
<dbReference type="InterPro" id="IPR013083">
    <property type="entry name" value="Znf_RING/FYVE/PHD"/>
</dbReference>
<protein>
    <recommendedName>
        <fullName evidence="3">RING-type domain-containing protein</fullName>
    </recommendedName>
</protein>
<dbReference type="eggNOG" id="ENOG502S1HQ">
    <property type="taxonomic scope" value="Eukaryota"/>
</dbReference>
<feature type="compositionally biased region" description="Pro residues" evidence="2">
    <location>
        <begin position="123"/>
        <end position="135"/>
    </location>
</feature>
<proteinExistence type="predicted"/>
<keyword evidence="1" id="KW-0863">Zinc-finger</keyword>
<evidence type="ECO:0000256" key="1">
    <source>
        <dbReference type="PROSITE-ProRule" id="PRU00175"/>
    </source>
</evidence>
<dbReference type="SUPFAM" id="SSF57850">
    <property type="entry name" value="RING/U-box"/>
    <property type="match status" value="1"/>
</dbReference>
<dbReference type="Gramene" id="ESQ37113">
    <property type="protein sequence ID" value="ESQ37113"/>
    <property type="gene ID" value="EUTSA_v10002955mg"/>
</dbReference>
<feature type="region of interest" description="Disordered" evidence="2">
    <location>
        <begin position="120"/>
        <end position="140"/>
    </location>
</feature>
<keyword evidence="5" id="KW-1185">Reference proteome</keyword>
<dbReference type="PANTHER" id="PTHR46629">
    <property type="entry name" value="OS01G0917900 PROTEIN"/>
    <property type="match status" value="1"/>
</dbReference>
<dbReference type="KEGG" id="eus:EUTSA_v10002955mg"/>
<dbReference type="GO" id="GO:0008270">
    <property type="term" value="F:zinc ion binding"/>
    <property type="evidence" value="ECO:0007669"/>
    <property type="project" value="UniProtKB-KW"/>
</dbReference>
<dbReference type="Gene3D" id="3.30.40.10">
    <property type="entry name" value="Zinc/RING finger domain, C3HC4 (zinc finger)"/>
    <property type="match status" value="1"/>
</dbReference>
<dbReference type="OMA" id="TATTMEI"/>
<reference evidence="4 5" key="1">
    <citation type="journal article" date="2013" name="Front. Plant Sci.">
        <title>The Reference Genome of the Halophytic Plant Eutrema salsugineum.</title>
        <authorList>
            <person name="Yang R."/>
            <person name="Jarvis D.E."/>
            <person name="Chen H."/>
            <person name="Beilstein M.A."/>
            <person name="Grimwood J."/>
            <person name="Jenkins J."/>
            <person name="Shu S."/>
            <person name="Prochnik S."/>
            <person name="Xin M."/>
            <person name="Ma C."/>
            <person name="Schmutz J."/>
            <person name="Wing R.A."/>
            <person name="Mitchell-Olds T."/>
            <person name="Schumaker K.S."/>
            <person name="Wang X."/>
        </authorList>
    </citation>
    <scope>NUCLEOTIDE SEQUENCE [LARGE SCALE GENOMIC DNA]</scope>
</reference>
<dbReference type="InterPro" id="IPR001841">
    <property type="entry name" value="Znf_RING"/>
</dbReference>
<evidence type="ECO:0000259" key="3">
    <source>
        <dbReference type="PROSITE" id="PS50089"/>
    </source>
</evidence>
<name>V4LBH6_EUTSA</name>
<dbReference type="CDD" id="cd16449">
    <property type="entry name" value="RING-HC"/>
    <property type="match status" value="1"/>
</dbReference>
<sequence>SFFKRTLKKNVPSRFDGPSRRKTAEIVIDLLQIRRQTQTTTSSLVSVLSKAKAIYSWISDSAAIGKQSSLCSESCKKMIQMDGGDRLRVTLLDRISTVETSRSSLTGLTLEAILMADKNVTSPQPPQIAPPPPPSSRNQSNRSLLDVMQREHRHDHSHRDKTAWKSLRRLKRNAAAWISANPIPSSNNTPILNRDNDSRHHRLGFNLSNSEGGQSEFNGATTEGRIRLGAVLAEERALSAREEEIRTATTMEIQPARMSLMELLEENEGQMRLVGGEGEEEEEEEGRVRCGGGGGEAAETTAEISCCVCMVRSKGAAFIPCGHTFCRLCSRELWVQRGNCPLCNTSILEILDLF</sequence>
<keyword evidence="1" id="KW-0862">Zinc</keyword>
<feature type="domain" description="RING-type" evidence="3">
    <location>
        <begin position="306"/>
        <end position="344"/>
    </location>
</feature>
<keyword evidence="1" id="KW-0479">Metal-binding</keyword>
<gene>
    <name evidence="4" type="ORF">EUTSA_v10002955mg</name>
</gene>
<dbReference type="Pfam" id="PF13920">
    <property type="entry name" value="zf-C3HC4_3"/>
    <property type="match status" value="1"/>
</dbReference>